<protein>
    <submittedName>
        <fullName evidence="5">Translational activator GCN1</fullName>
    </submittedName>
</protein>
<proteinExistence type="predicted"/>
<evidence type="ECO:0000313" key="5">
    <source>
        <dbReference type="EMBL" id="OLY81848.1"/>
    </source>
</evidence>
<feature type="repeat" description="HEAT" evidence="2">
    <location>
        <begin position="1671"/>
        <end position="1708"/>
    </location>
</feature>
<dbReference type="InterPro" id="IPR022716">
    <property type="entry name" value="Gcn1_N"/>
</dbReference>
<dbReference type="EMBL" id="LSSL01002116">
    <property type="protein sequence ID" value="OLY81848.1"/>
    <property type="molecule type" value="Genomic_DNA"/>
</dbReference>
<evidence type="ECO:0000259" key="4">
    <source>
        <dbReference type="SMART" id="SM01349"/>
    </source>
</evidence>
<dbReference type="SUPFAM" id="SSF48371">
    <property type="entry name" value="ARM repeat"/>
    <property type="match status" value="2"/>
</dbReference>
<dbReference type="PANTHER" id="PTHR23346">
    <property type="entry name" value="TRANSLATIONAL ACTIVATOR GCN1-RELATED"/>
    <property type="match status" value="1"/>
</dbReference>
<dbReference type="GO" id="GO:0005829">
    <property type="term" value="C:cytosol"/>
    <property type="evidence" value="ECO:0007669"/>
    <property type="project" value="TreeGrafter"/>
</dbReference>
<dbReference type="GO" id="GO:0019887">
    <property type="term" value="F:protein kinase regulator activity"/>
    <property type="evidence" value="ECO:0007669"/>
    <property type="project" value="TreeGrafter"/>
</dbReference>
<dbReference type="Pfam" id="PF24984">
    <property type="entry name" value="HEAT_EF3_GNC1"/>
    <property type="match status" value="1"/>
</dbReference>
<dbReference type="GO" id="GO:0034198">
    <property type="term" value="P:cellular response to amino acid starvation"/>
    <property type="evidence" value="ECO:0007669"/>
    <property type="project" value="TreeGrafter"/>
</dbReference>
<name>A0A1R0GYD0_9FUNG</name>
<dbReference type="Gene3D" id="1.25.10.10">
    <property type="entry name" value="Leucine-rich Repeat Variant"/>
    <property type="match status" value="5"/>
</dbReference>
<feature type="repeat" description="HEAT" evidence="2">
    <location>
        <begin position="1552"/>
        <end position="1588"/>
    </location>
</feature>
<feature type="region of interest" description="Disordered" evidence="3">
    <location>
        <begin position="1863"/>
        <end position="1901"/>
    </location>
</feature>
<evidence type="ECO:0000256" key="2">
    <source>
        <dbReference type="PROSITE-ProRule" id="PRU00103"/>
    </source>
</evidence>
<dbReference type="OrthoDB" id="5148094at2759"/>
<feature type="compositionally biased region" description="Acidic residues" evidence="3">
    <location>
        <begin position="1889"/>
        <end position="1901"/>
    </location>
</feature>
<comment type="caution">
    <text evidence="5">The sequence shown here is derived from an EMBL/GenBank/DDBJ whole genome shotgun (WGS) entry which is preliminary data.</text>
</comment>
<feature type="repeat" description="HEAT" evidence="2">
    <location>
        <begin position="1473"/>
        <end position="1509"/>
    </location>
</feature>
<dbReference type="Pfam" id="PF24987">
    <property type="entry name" value="HEAT_EF3_N"/>
    <property type="match status" value="1"/>
</dbReference>
<evidence type="ECO:0000256" key="3">
    <source>
        <dbReference type="SAM" id="MobiDB-lite"/>
    </source>
</evidence>
<dbReference type="PANTHER" id="PTHR23346:SF7">
    <property type="entry name" value="STALLED RIBOSOME SENSOR GCN1"/>
    <property type="match status" value="1"/>
</dbReference>
<feature type="repeat" description="HEAT" evidence="2">
    <location>
        <begin position="2045"/>
        <end position="2082"/>
    </location>
</feature>
<dbReference type="STRING" id="133383.A0A1R0GYD0"/>
<organism evidence="5 6">
    <name type="scientific">Smittium mucronatum</name>
    <dbReference type="NCBI Taxonomy" id="133383"/>
    <lineage>
        <taxon>Eukaryota</taxon>
        <taxon>Fungi</taxon>
        <taxon>Fungi incertae sedis</taxon>
        <taxon>Zoopagomycota</taxon>
        <taxon>Kickxellomycotina</taxon>
        <taxon>Harpellomycetes</taxon>
        <taxon>Harpellales</taxon>
        <taxon>Legeriomycetaceae</taxon>
        <taxon>Smittium</taxon>
    </lineage>
</organism>
<dbReference type="GO" id="GO:0006417">
    <property type="term" value="P:regulation of translation"/>
    <property type="evidence" value="ECO:0007669"/>
    <property type="project" value="TreeGrafter"/>
</dbReference>
<evidence type="ECO:0000313" key="6">
    <source>
        <dbReference type="Proteomes" id="UP000187455"/>
    </source>
</evidence>
<dbReference type="Pfam" id="PF23271">
    <property type="entry name" value="HEAT_GCN1"/>
    <property type="match status" value="1"/>
</dbReference>
<accession>A0A1R0GYD0</accession>
<sequence length="2822" mass="313404">MAEYDNEELSLLPWPEYLQKAVVPTINSNKLPHRVSFFNTDFINKLAKNPIPEKAVVSVVRTLHPALLKYSDRDSRLAILSSLKAIGIANPVPFFESILLVLSSEIDKIQPKTITNLELIPGARGYRFSHLIWINLALDFLFKQSISEPEKYSKTALRLIDYQSRLLWGLGPLSDPSNSDSRTKTIFHSALSDTRRLIRNNKTFIPFYLATLTDSSFSKLVYSNVLLGNVLSTLIRLKDADIGVDLIIQPIFFSISANYQQNVAKATREPTIYSEKLATIIIKSTNQQVINKCVSLFTTLSQKCLSFDNITASAESLLSVLGKNKTASLDSKILLIDLLKKFSEGSSNRSKSSDGICRLILKSISNETHEQTLVSYLDTLGHHFKIVISSNLNENDFSNVIEEVLSKCLEGIKLSGRMLGVRKAWIVFVVAYPVLNLSSKEYYSYLFSYFEKLTQELFKIAEKIQSNSNNSGYEPIEGYSILVSLLSFFNQISEDKQRYLVDQIISSRAELSFLFNRKVYNKVSSDNEFYWLTNAVQASFSVTKDLISMNKFSDFKLGFNVNTFKPLLWAFENSSTTISKKMIFESLNQMANTSILPFLDFLSIDLVASMNSYFFSSLFKAKNDESDLSLSSGDWYNLLVSSIPNPSEDSPSFPINEYLASLILPAHHPVITFSGFDKYTFPSLLLHSGVDIRSLCLKKLDQFINLVSTSLVDYGVNHPMGMASMSIVKSLSLILEDTFFRAAFDCSSSLSKLSCVESITDEDMVIWNTPESDLAFDPLQIKSNNDSKVGGKDGWENEIKNDVNRKRLESRRLTKEEQNLVDTQKSIENDVRSRISNSYNHLLGALVILSSCVDGNLEVSRNNSTELLHVALDKILSSKGATRLLGSKAGFYVMNIFKMASGLNSSLHDSLAIATLRSREFDDACPEKWLKEPIENLISRVLFKIRLALDFGFEAADFSIVFPILSATIIRGGWGVKSDSPTRIDEVDEYTVLDQPTEQLLMSTEIILLNSDKASSDSFPRVDYLKLSLFIMSNYNDLFSKARDSLVEASNVLDGIENLIPERRIILSGLLEKDSLIRYTCLESLLNFSFEDLSGEPSLELIGDLSLLWITIFDNDATNSELARKIWDEYNLSASPEIVKYIVDPSSGLLSHKVLAARENSSKAIFYCILELNSFESIDDQFQHSEESNTHHLTDTSMKLFEFACSELMKRYSEWYISLDVEYDQYGIAIPGTNNKIDPFEARVSVAWALKCLSPLMYSDKQVQNVINFLLDSEALGDRNEEVREAMLETGVEIISKHGHIDLEGLSTVFENWLANPNYTSESHDRMRESVIVLLGTLAGHLKSGDPRIPSVLRNLVASLHTPSESVQSAISSCLIILSKKLDSDELDKLVKHLLIELFNGKKYAIRRGAAYGLAGVVKGYGLSSLRRFNIIEKIKKSASDKKSANARQGSLFALETLTSFLGRIFEPYMIQALPIMLNLFGDPNSDVRDAASETSNMIMSKLSGYGVKLMLPSLLSGLKSDQWRIKKGSIEMIGSMAYCAPKQLSVALPSVVPHLVENLSDSHMEVSEAARKALKSFGSVIHNPEISVLVPVLLSALTDPTRKTDVALVHLLETSFVHYIDAPSLALIAPVLERGMKERKTTIKRHAAQVFGSMALLSEPSDLVMYIPKMLPLLKSILSDPLPETRGTSAKALGQLVSRLGEGRFEKIVEELLEEIQNSPVAIDRAGSAQALSEILYGIGIERLEILMPRIIRGCEDESPKVRDGYMLLVLYLPSTFNEQFIIYLNKIISPILKSLADENEMLRNTALRVSQTLVAFYFSTASDNLVDGFLTGLKSENWRIRRASVELLGDLLLRIAGKSSKPQDLDDNNDSDGSGDEEDHYKKNDDDGNESDDDEDNELSVEGIRLTLGEVLGEEKRDYVIAAIYISRNDIVNSVRQASMLVWKTLTSNTPRTVKECLEPLVTLVLEGLSSSIEEQRSTSALTLGDMVRKLGDTVIKRVIPILEGNLYKDNVSESSRQGVFIGLSEILSCSSSTHVEEYGNAITPLVRIGLCDSDPLVRESAANAFDSLQNVLGSRVLDNILPYLLNSLSNENKDITSISNGSSNVSADSALKGLQELMSIRSNLLLPTLIPTLIVEPISEFHAQALESLIKIAGVSSPALVRRLTPIISGLFSSIYIHQKSSDISAQSACRKAISGIVSMSYKDEAAMDLVMGLLFDTVRGSEILNDSKSRDLESRRSRRIEGCYALGSIYQVPSPGTSSTIGHGIGKYTGEWISILVGMFSIDDNEIIESVHRALSFVIKSIPKLETTKFISVANKAVLSASKNSSSRKDKIPGFNVPKGITSLLSLYTHGLLEGSDEVKKISVLSISNLVQFTENDYLKPSITAITGPLIRIVGDRISPDVRSVVIQALGSLLQTVPQYLKPFLPQLQRTFVKYLSDNDQYIRTQSQDALSVLIPLQPRLDPLVSELTSGIKSLYQSILSSTSNPSDTQFESCACMIRALTSALKSESVKTLSETSFKSIEACLIGHDALSIGNRQVQSALADALPEFLKSTTLVSRSVGIESVIRTAIAKTGESSDSVEGKMRVAISLLQGTPEVILGPDSPVGPENLVKSIFVALGSNDLQTVMLGIRTSLLAFQNKMFYEEKNSSSRNDTQSHSECENVSFPETLLTRLVEFVDPSSENTNFIDSDIKQSVFVTFKTIYKSGLEFCEDTIYKLKHRFYIAQSAFSYVRSRQIPLKLSAERCIIYALNLANMGVYSFKNAEPSVNTEMLNEYIKSVGGPESEHGKIASDYYRRVLSKIALKTYDENYTSDTDGFD</sequence>
<dbReference type="InterPro" id="IPR016024">
    <property type="entry name" value="ARM-type_fold"/>
</dbReference>
<dbReference type="InterPro" id="IPR011989">
    <property type="entry name" value="ARM-like"/>
</dbReference>
<dbReference type="InterPro" id="IPR056809">
    <property type="entry name" value="HEAT_GCN1_fung"/>
</dbReference>
<dbReference type="SMART" id="SM01349">
    <property type="entry name" value="TOG"/>
    <property type="match status" value="1"/>
</dbReference>
<dbReference type="Pfam" id="PF12074">
    <property type="entry name" value="Gcn1_N"/>
    <property type="match status" value="1"/>
</dbReference>
<dbReference type="Pfam" id="PF24916">
    <property type="entry name" value="HEAT_GCN1_fung"/>
    <property type="match status" value="1"/>
</dbReference>
<evidence type="ECO:0000256" key="1">
    <source>
        <dbReference type="ARBA" id="ARBA00022737"/>
    </source>
</evidence>
<dbReference type="PROSITE" id="PS50077">
    <property type="entry name" value="HEAT_REPEAT"/>
    <property type="match status" value="4"/>
</dbReference>
<feature type="compositionally biased region" description="Acidic residues" evidence="3">
    <location>
        <begin position="1867"/>
        <end position="1880"/>
    </location>
</feature>
<feature type="domain" description="TOG" evidence="4">
    <location>
        <begin position="1381"/>
        <end position="1611"/>
    </location>
</feature>
<keyword evidence="6" id="KW-1185">Reference proteome</keyword>
<dbReference type="InterPro" id="IPR034085">
    <property type="entry name" value="TOG"/>
</dbReference>
<dbReference type="InterPro" id="IPR021133">
    <property type="entry name" value="HEAT_type_2"/>
</dbReference>
<keyword evidence="1" id="KW-0677">Repeat</keyword>
<reference evidence="5 6" key="1">
    <citation type="journal article" date="2016" name="Mol. Biol. Evol.">
        <title>Genome-Wide Survey of Gut Fungi (Harpellales) Reveals the First Horizontally Transferred Ubiquitin Gene from a Mosquito Host.</title>
        <authorList>
            <person name="Wang Y."/>
            <person name="White M.M."/>
            <person name="Kvist S."/>
            <person name="Moncalvo J.M."/>
        </authorList>
    </citation>
    <scope>NUCLEOTIDE SEQUENCE [LARGE SCALE GENOMIC DNA]</scope>
    <source>
        <strain evidence="5 6">ALG-7-W6</strain>
    </source>
</reference>
<gene>
    <name evidence="5" type="ORF">AYI68_g4041</name>
</gene>
<dbReference type="InterPro" id="IPR057546">
    <property type="entry name" value="HEAT_GCN1"/>
</dbReference>
<dbReference type="Proteomes" id="UP000187455">
    <property type="component" value="Unassembled WGS sequence"/>
</dbReference>